<name>A0A3Q8BPV7_9CONI</name>
<proteinExistence type="evidence at transcript level"/>
<evidence type="ECO:0000259" key="1">
    <source>
        <dbReference type="Pfam" id="PF25556"/>
    </source>
</evidence>
<evidence type="ECO:0000313" key="2">
    <source>
        <dbReference type="EMBL" id="ATB19769.1"/>
    </source>
</evidence>
<dbReference type="PANTHER" id="PTHR46088:SF1">
    <property type="entry name" value="TUBULIN--TYROSINE LIGASE-LIKE PROTEIN 12"/>
    <property type="match status" value="1"/>
</dbReference>
<dbReference type="PANTHER" id="PTHR46088">
    <property type="entry name" value="TUBULIN--TYROSINE LIGASE-LIKE PROTEIN 12"/>
    <property type="match status" value="1"/>
</dbReference>
<dbReference type="EMBL" id="KY249719">
    <property type="protein sequence ID" value="ATB19769.1"/>
    <property type="molecule type" value="mRNA"/>
</dbReference>
<protein>
    <submittedName>
        <fullName evidence="2">Putative tubulin-tyrosine ligase</fullName>
    </submittedName>
</protein>
<organism evidence="2">
    <name type="scientific">Microbiota decussata</name>
    <dbReference type="NCBI Taxonomy" id="13614"/>
    <lineage>
        <taxon>Eukaryota</taxon>
        <taxon>Viridiplantae</taxon>
        <taxon>Streptophyta</taxon>
        <taxon>Embryophyta</taxon>
        <taxon>Tracheophyta</taxon>
        <taxon>Spermatophyta</taxon>
        <taxon>Pinopsida</taxon>
        <taxon>Pinidae</taxon>
        <taxon>Conifers II</taxon>
        <taxon>Cupressales</taxon>
        <taxon>Cupressaceae</taxon>
        <taxon>Microbiota</taxon>
    </lineage>
</organism>
<dbReference type="Gene3D" id="3.30.470.20">
    <property type="entry name" value="ATP-grasp fold, B domain"/>
    <property type="match status" value="1"/>
</dbReference>
<reference evidence="2" key="1">
    <citation type="submission" date="2016-11" db="EMBL/GenBank/DDBJ databases">
        <title>Cupressaceae transcriptome phylogeny.</title>
        <authorList>
            <person name="Mao K."/>
            <person name="Ruhsam M."/>
        </authorList>
    </citation>
    <scope>NUCLEOTIDE SEQUENCE</scope>
</reference>
<dbReference type="Pfam" id="PF25556">
    <property type="entry name" value="SET_TTL"/>
    <property type="match status" value="2"/>
</dbReference>
<dbReference type="Gene3D" id="3.80.10.10">
    <property type="entry name" value="Ribonuclease Inhibitor"/>
    <property type="match status" value="2"/>
</dbReference>
<dbReference type="AlphaFoldDB" id="A0A3Q8BPV7"/>
<feature type="domain" description="Tubulin--tyrosine ligase-like protein 12 SET-like" evidence="1">
    <location>
        <begin position="69"/>
        <end position="107"/>
    </location>
</feature>
<dbReference type="GO" id="GO:0005737">
    <property type="term" value="C:cytoplasm"/>
    <property type="evidence" value="ECO:0007669"/>
    <property type="project" value="TreeGrafter"/>
</dbReference>
<dbReference type="PROSITE" id="PS51221">
    <property type="entry name" value="TTL"/>
    <property type="match status" value="1"/>
</dbReference>
<dbReference type="InterPro" id="IPR027749">
    <property type="entry name" value="TTLL12"/>
</dbReference>
<dbReference type="Pfam" id="PF03133">
    <property type="entry name" value="TTL"/>
    <property type="match status" value="1"/>
</dbReference>
<dbReference type="InterPro" id="IPR032675">
    <property type="entry name" value="LRR_dom_sf"/>
</dbReference>
<dbReference type="SUPFAM" id="SSF52047">
    <property type="entry name" value="RNI-like"/>
    <property type="match status" value="1"/>
</dbReference>
<keyword evidence="2" id="KW-0436">Ligase</keyword>
<accession>A0A3Q8BPV7</accession>
<dbReference type="InterPro" id="IPR004344">
    <property type="entry name" value="TTL/TTLL_fam"/>
</dbReference>
<sequence>MVIIKEFKDFVHVHGVLLAASGVPPVLYQQLFEKLCSETFDGGNYFQIELCENGKQKRLVLSCDTLLKDSQIFLVDHAWSFRLPDARNQLQEIPELVKRMATLMCVADEFNLEACENVTGEGEQVSINEAKENPQDIIDRELCKAREEDRDVLWLELEDLQIDDEMLCSLDLSSKLPNLVGLDLWGNKLETIEAVTQTVGGFNQLRALWLNENPVLKHCGTALRNILLDLLPQLEIYNSQFTHNYSQWALGFCAGIYGAEKPVAKEQRACPLKDVTELDLSNRSIHNLSNKVFNPLELPLLTSLNLRGNLLDQNSAENLLELLHGFINLQSLEVDIPGPLGSSAVKIAEALPNLSSINAVSVSKILEEEKVIVDGNLEPRLPEWSNGEPLIDRILRAMWIYLMTYRLADEEKLDETPVWYVMDELGSALRHSDVPNFKIVPFLFMPDGKITSAISYSVMWLNNDVHKGEECTRDYLPGIGEDKQRSSRLTAWFHTPENYFIQMHEEYYHKLHSTAFRHPVRRDSQTQSIRSNDGRPLLVYTDNVQVEEFLNRPEFVLTDDAKKADIVWTSMQIDEEFKKIAGLKDHQYANQFPFEACIVMKHHLAQTIQQAHGYPQWFQITYNLETQLSELIGDYLVRDKEGQNNLWILKPWNMARTIDTTVTGYLPAIIRLMETGPKICQKYIENPALFKGRKFDLRYIVLLRSVQPLEIFLSDIFWVRLANNQYTLKESSLSDYETHFTVMNYRGQLNHINTDEFVFEFEHEHNVRWIGIHEKVRAMIHAVFESASALHPEMHCPTARAIYGVDVMIDSEFQPKLLEVTYCPDCTRACKYDVKAVVGSGEIIKGSEFFNDIFGCLFLNESRHVSLL</sequence>
<dbReference type="GO" id="GO:0016874">
    <property type="term" value="F:ligase activity"/>
    <property type="evidence" value="ECO:0007669"/>
    <property type="project" value="UniProtKB-KW"/>
</dbReference>
<feature type="domain" description="Tubulin--tyrosine ligase-like protein 12 SET-like" evidence="1">
    <location>
        <begin position="390"/>
        <end position="494"/>
    </location>
</feature>
<dbReference type="InterPro" id="IPR057954">
    <property type="entry name" value="SET_TTL12"/>
</dbReference>